<protein>
    <submittedName>
        <fullName evidence="2">Paraquat-inducible protein A</fullName>
    </submittedName>
</protein>
<feature type="transmembrane region" description="Helical" evidence="1">
    <location>
        <begin position="156"/>
        <end position="176"/>
    </location>
</feature>
<feature type="transmembrane region" description="Helical" evidence="1">
    <location>
        <begin position="113"/>
        <end position="135"/>
    </location>
</feature>
<dbReference type="RefSeq" id="WP_008211068.1">
    <property type="nucleotide sequence ID" value="NZ_FOSR01000012.1"/>
</dbReference>
<dbReference type="AlphaFoldDB" id="A0A1I4EEL0"/>
<keyword evidence="3" id="KW-1185">Reference proteome</keyword>
<proteinExistence type="predicted"/>
<organism evidence="2 3">
    <name type="scientific">Rhodanobacter glycinis</name>
    <dbReference type="NCBI Taxonomy" id="582702"/>
    <lineage>
        <taxon>Bacteria</taxon>
        <taxon>Pseudomonadati</taxon>
        <taxon>Pseudomonadota</taxon>
        <taxon>Gammaproteobacteria</taxon>
        <taxon>Lysobacterales</taxon>
        <taxon>Rhodanobacteraceae</taxon>
        <taxon>Rhodanobacter</taxon>
    </lineage>
</organism>
<dbReference type="InterPro" id="IPR007498">
    <property type="entry name" value="PqiA-like"/>
</dbReference>
<name>A0A1I4EEL0_9GAMM</name>
<evidence type="ECO:0000313" key="2">
    <source>
        <dbReference type="EMBL" id="SFL04218.1"/>
    </source>
</evidence>
<evidence type="ECO:0000256" key="1">
    <source>
        <dbReference type="SAM" id="Phobius"/>
    </source>
</evidence>
<keyword evidence="1" id="KW-0812">Transmembrane</keyword>
<reference evidence="3" key="1">
    <citation type="submission" date="2016-10" db="EMBL/GenBank/DDBJ databases">
        <authorList>
            <person name="Varghese N."/>
            <person name="Submissions S."/>
        </authorList>
    </citation>
    <scope>NUCLEOTIDE SEQUENCE [LARGE SCALE GENOMIC DNA]</scope>
    <source>
        <strain evidence="3">MO64</strain>
    </source>
</reference>
<accession>A0A1I4EEL0</accession>
<keyword evidence="1" id="KW-1133">Transmembrane helix</keyword>
<feature type="transmembrane region" description="Helical" evidence="1">
    <location>
        <begin position="62"/>
        <end position="83"/>
    </location>
</feature>
<dbReference type="EMBL" id="FOSR01000012">
    <property type="protein sequence ID" value="SFL04218.1"/>
    <property type="molecule type" value="Genomic_DNA"/>
</dbReference>
<dbReference type="Pfam" id="PF04403">
    <property type="entry name" value="PqiA"/>
    <property type="match status" value="1"/>
</dbReference>
<gene>
    <name evidence="2" type="ORF">SAMN05192579_11257</name>
</gene>
<dbReference type="Proteomes" id="UP000198725">
    <property type="component" value="Unassembled WGS sequence"/>
</dbReference>
<feature type="transmembrane region" description="Helical" evidence="1">
    <location>
        <begin position="188"/>
        <end position="206"/>
    </location>
</feature>
<evidence type="ECO:0000313" key="3">
    <source>
        <dbReference type="Proteomes" id="UP000198725"/>
    </source>
</evidence>
<sequence length="223" mass="24479">MAGMSVPSPAIEQAPAPVPAPLLICEHCDTVYRRRPLACGETARCARCDAVLERHQRLGTNAMLALILTAMLVFVEANVWPIVTLGLNGEKVATTLWGMILAMWHEDAKVVSVLAAATLFFFPLAKMIGMGWLLLFARKGQRAPGFRSLMVGLHYLHPWTMSEVFVLGVLVSIVKAHLYFEISPDPGIFAYAALAVLITIFAGVDLRQLWETLPEHATTEPTE</sequence>
<keyword evidence="1" id="KW-0472">Membrane</keyword>